<feature type="domain" description="SH3b" evidence="5">
    <location>
        <begin position="97"/>
        <end position="169"/>
    </location>
</feature>
<organism evidence="6">
    <name type="scientific">Siphoviridae sp. ctqSm5</name>
    <dbReference type="NCBI Taxonomy" id="2827949"/>
    <lineage>
        <taxon>Viruses</taxon>
        <taxon>Duplodnaviria</taxon>
        <taxon>Heunggongvirae</taxon>
        <taxon>Uroviricota</taxon>
        <taxon>Caudoviricetes</taxon>
    </lineage>
</organism>
<dbReference type="InterPro" id="IPR002508">
    <property type="entry name" value="MurNAc-LAA_cat"/>
</dbReference>
<evidence type="ECO:0000313" key="6">
    <source>
        <dbReference type="EMBL" id="DAF52706.1"/>
    </source>
</evidence>
<evidence type="ECO:0000256" key="2">
    <source>
        <dbReference type="ARBA" id="ARBA00022801"/>
    </source>
</evidence>
<dbReference type="GO" id="GO:0009253">
    <property type="term" value="P:peptidoglycan catabolic process"/>
    <property type="evidence" value="ECO:0007669"/>
    <property type="project" value="InterPro"/>
</dbReference>
<keyword evidence="3" id="KW-0961">Cell wall biogenesis/degradation</keyword>
<dbReference type="SMART" id="SM00287">
    <property type="entry name" value="SH3b"/>
    <property type="match status" value="2"/>
</dbReference>
<name>A0A8S5SQ55_9CAUD</name>
<keyword evidence="2" id="KW-0378">Hydrolase</keyword>
<evidence type="ECO:0000256" key="4">
    <source>
        <dbReference type="SAM" id="MobiDB-lite"/>
    </source>
</evidence>
<comment type="similarity">
    <text evidence="1">Belongs to the N-acetylmuramoyl-L-alanine amidase 2 family.</text>
</comment>
<dbReference type="GO" id="GO:0008745">
    <property type="term" value="F:N-acetylmuramoyl-L-alanine amidase activity"/>
    <property type="evidence" value="ECO:0007669"/>
    <property type="project" value="InterPro"/>
</dbReference>
<accession>A0A8S5SQ55</accession>
<dbReference type="GO" id="GO:0071555">
    <property type="term" value="P:cell wall organization"/>
    <property type="evidence" value="ECO:0007669"/>
    <property type="project" value="UniProtKB-KW"/>
</dbReference>
<evidence type="ECO:0000259" key="5">
    <source>
        <dbReference type="SMART" id="SM00287"/>
    </source>
</evidence>
<dbReference type="EMBL" id="BK032642">
    <property type="protein sequence ID" value="DAF52706.1"/>
    <property type="molecule type" value="Genomic_DNA"/>
</dbReference>
<dbReference type="InterPro" id="IPR003646">
    <property type="entry name" value="SH3-like_bac-type"/>
</dbReference>
<evidence type="ECO:0000256" key="3">
    <source>
        <dbReference type="ARBA" id="ARBA00023316"/>
    </source>
</evidence>
<evidence type="ECO:0000256" key="1">
    <source>
        <dbReference type="ARBA" id="ARBA00007553"/>
    </source>
</evidence>
<dbReference type="Gene3D" id="3.40.630.40">
    <property type="entry name" value="Zn-dependent exopeptidases"/>
    <property type="match status" value="1"/>
</dbReference>
<reference evidence="6" key="1">
    <citation type="journal article" date="2021" name="Proc. Natl. Acad. Sci. U.S.A.">
        <title>A Catalog of Tens of Thousands of Viruses from Human Metagenomes Reveals Hidden Associations with Chronic Diseases.</title>
        <authorList>
            <person name="Tisza M.J."/>
            <person name="Buck C.B."/>
        </authorList>
    </citation>
    <scope>NUCLEOTIDE SEQUENCE</scope>
    <source>
        <strain evidence="6">CtqSm5</strain>
    </source>
</reference>
<dbReference type="SUPFAM" id="SSF53187">
    <property type="entry name" value="Zn-dependent exopeptidases"/>
    <property type="match status" value="1"/>
</dbReference>
<feature type="region of interest" description="Disordered" evidence="4">
    <location>
        <begin position="67"/>
        <end position="88"/>
    </location>
</feature>
<dbReference type="Pfam" id="PF01520">
    <property type="entry name" value="Amidase_3"/>
    <property type="match status" value="1"/>
</dbReference>
<proteinExistence type="inferred from homology"/>
<feature type="domain" description="SH3b" evidence="5">
    <location>
        <begin position="176"/>
        <end position="242"/>
    </location>
</feature>
<protein>
    <submittedName>
        <fullName evidence="6">MurNAc-LAA</fullName>
    </submittedName>
</protein>
<dbReference type="CDD" id="cd02696">
    <property type="entry name" value="MurNAc-LAA"/>
    <property type="match status" value="1"/>
</dbReference>
<sequence>MRNRGVKQASFAVLGCKPTAILVEGGFMDTVADYEIITSDKGQQAYAEAVAESIIEYLGLKKVATSQPSSSTSSSSSTSTSTSAPVGSSDYKVGTYGKSVKVTADDGLNVRSERNASSTKIATLAKGAVVEVGYIMYENNQTTGTSLWGGVVVNGKQGFINLSYTEPCGDTVNSTSSSFLVEVICNSLNIRKSDNFDSAIVGTVKKGDVYTIVEVSNGLGLLKSYASNRNGWISMGSSYVKKK</sequence>
<dbReference type="Gene3D" id="2.30.30.40">
    <property type="entry name" value="SH3 Domains"/>
    <property type="match status" value="2"/>
</dbReference>
<feature type="compositionally biased region" description="Low complexity" evidence="4">
    <location>
        <begin position="69"/>
        <end position="83"/>
    </location>
</feature>